<keyword evidence="7" id="KW-0479">Metal-binding</keyword>
<dbReference type="Pfam" id="PF00633">
    <property type="entry name" value="HHH"/>
    <property type="match status" value="1"/>
</dbReference>
<evidence type="ECO:0000256" key="1">
    <source>
        <dbReference type="ARBA" id="ARBA00000843"/>
    </source>
</evidence>
<dbReference type="GO" id="GO:0034039">
    <property type="term" value="F:8-oxo-7,8-dihydroguanine DNA N-glycosylase activity"/>
    <property type="evidence" value="ECO:0007669"/>
    <property type="project" value="TreeGrafter"/>
</dbReference>
<comment type="caution">
    <text evidence="16">The sequence shown here is derived from an EMBL/GenBank/DDBJ whole genome shotgun (WGS) entry which is preliminary data.</text>
</comment>
<dbReference type="GO" id="GO:0051539">
    <property type="term" value="F:4 iron, 4 sulfur cluster binding"/>
    <property type="evidence" value="ECO:0007669"/>
    <property type="project" value="UniProtKB-UniRule"/>
</dbReference>
<keyword evidence="6" id="KW-0004">4Fe-4S</keyword>
<dbReference type="GO" id="GO:0006284">
    <property type="term" value="P:base-excision repair"/>
    <property type="evidence" value="ECO:0007669"/>
    <property type="project" value="UniProtKB-UniRule"/>
</dbReference>
<comment type="function">
    <text evidence="2">Adenine glycosylase active on G-A mispairs. MutY also corrects error-prone DNA synthesis past GO lesions which are due to the oxidatively damaged form of guanine: 7,8-dihydro-8-oxoguanine (8-oxo-dGTP).</text>
</comment>
<name>A0A2P4EVW3_9GAMM</name>
<comment type="cofactor">
    <cofactor evidence="14">
        <name>[4Fe-4S] cluster</name>
        <dbReference type="ChEBI" id="CHEBI:49883"/>
    </cofactor>
    <text evidence="14">Binds 1 [4Fe-4S] cluster.</text>
</comment>
<keyword evidence="12" id="KW-0234">DNA repair</keyword>
<dbReference type="GO" id="GO:0000701">
    <property type="term" value="F:purine-specific mismatch base pair DNA N-glycosylase activity"/>
    <property type="evidence" value="ECO:0007669"/>
    <property type="project" value="UniProtKB-EC"/>
</dbReference>
<dbReference type="CDD" id="cd00056">
    <property type="entry name" value="ENDO3c"/>
    <property type="match status" value="1"/>
</dbReference>
<dbReference type="InterPro" id="IPR004036">
    <property type="entry name" value="Endonuclease-III-like_CS2"/>
</dbReference>
<evidence type="ECO:0000313" key="17">
    <source>
        <dbReference type="Proteomes" id="UP000243451"/>
    </source>
</evidence>
<dbReference type="NCBIfam" id="NF008132">
    <property type="entry name" value="PRK10880.1"/>
    <property type="match status" value="1"/>
</dbReference>
<feature type="domain" description="HhH-GPD" evidence="15">
    <location>
        <begin position="39"/>
        <end position="190"/>
    </location>
</feature>
<dbReference type="InterPro" id="IPR005760">
    <property type="entry name" value="A/G_AdeGlyc_MutY"/>
</dbReference>
<dbReference type="EMBL" id="PPSK01000006">
    <property type="protein sequence ID" value="POB03750.1"/>
    <property type="molecule type" value="Genomic_DNA"/>
</dbReference>
<keyword evidence="11" id="KW-0411">Iron-sulfur</keyword>
<evidence type="ECO:0000256" key="4">
    <source>
        <dbReference type="ARBA" id="ARBA00012045"/>
    </source>
</evidence>
<dbReference type="FunFam" id="1.10.340.30:FF:000002">
    <property type="entry name" value="Adenine DNA glycosylase"/>
    <property type="match status" value="1"/>
</dbReference>
<dbReference type="Proteomes" id="UP000243451">
    <property type="component" value="Unassembled WGS sequence"/>
</dbReference>
<dbReference type="GO" id="GO:0046872">
    <property type="term" value="F:metal ion binding"/>
    <property type="evidence" value="ECO:0007669"/>
    <property type="project" value="UniProtKB-UniRule"/>
</dbReference>
<keyword evidence="13 14" id="KW-0326">Glycosidase</keyword>
<dbReference type="CDD" id="cd03431">
    <property type="entry name" value="NUDIX_DNA_Glycosylase_C-MutY"/>
    <property type="match status" value="1"/>
</dbReference>
<evidence type="ECO:0000256" key="13">
    <source>
        <dbReference type="ARBA" id="ARBA00023295"/>
    </source>
</evidence>
<dbReference type="SMART" id="SM00478">
    <property type="entry name" value="ENDO3c"/>
    <property type="match status" value="1"/>
</dbReference>
<keyword evidence="8 14" id="KW-0227">DNA damage</keyword>
<keyword evidence="9" id="KW-0378">Hydrolase</keyword>
<evidence type="ECO:0000256" key="11">
    <source>
        <dbReference type="ARBA" id="ARBA00023014"/>
    </source>
</evidence>
<dbReference type="Pfam" id="PF00730">
    <property type="entry name" value="HhH-GPD"/>
    <property type="match status" value="1"/>
</dbReference>
<evidence type="ECO:0000256" key="10">
    <source>
        <dbReference type="ARBA" id="ARBA00023004"/>
    </source>
</evidence>
<evidence type="ECO:0000256" key="8">
    <source>
        <dbReference type="ARBA" id="ARBA00022763"/>
    </source>
</evidence>
<dbReference type="InterPro" id="IPR000445">
    <property type="entry name" value="HhH_motif"/>
</dbReference>
<organism evidence="16 17">
    <name type="scientific">Halopseudomonas oceani</name>
    <dbReference type="NCBI Taxonomy" id="1708783"/>
    <lineage>
        <taxon>Bacteria</taxon>
        <taxon>Pseudomonadati</taxon>
        <taxon>Pseudomonadota</taxon>
        <taxon>Gammaproteobacteria</taxon>
        <taxon>Pseudomonadales</taxon>
        <taxon>Pseudomonadaceae</taxon>
        <taxon>Halopseudomonas</taxon>
    </lineage>
</organism>
<dbReference type="NCBIfam" id="TIGR01084">
    <property type="entry name" value="mutY"/>
    <property type="match status" value="1"/>
</dbReference>
<dbReference type="SUPFAM" id="SSF48150">
    <property type="entry name" value="DNA-glycosylase"/>
    <property type="match status" value="1"/>
</dbReference>
<dbReference type="AlphaFoldDB" id="A0A2P4EVW3"/>
<dbReference type="InterPro" id="IPR029119">
    <property type="entry name" value="MutY_C"/>
</dbReference>
<reference evidence="16 17" key="1">
    <citation type="submission" date="2018-01" db="EMBL/GenBank/DDBJ databases">
        <title>Draft genome of the type strain Pseudomonas oceani DSM 100277 isolated from the deep water in Okinawa trough, northwestern Pacific Ocean.</title>
        <authorList>
            <person name="Gomila M."/>
            <person name="Mulet M."/>
            <person name="Garcia-Valdes E."/>
            <person name="Lalucat J."/>
        </authorList>
    </citation>
    <scope>NUCLEOTIDE SEQUENCE [LARGE SCALE GENOMIC DNA]</scope>
    <source>
        <strain evidence="16 17">DSM 100277</strain>
    </source>
</reference>
<dbReference type="GO" id="GO:0035485">
    <property type="term" value="F:adenine/guanine mispair binding"/>
    <property type="evidence" value="ECO:0007669"/>
    <property type="project" value="TreeGrafter"/>
</dbReference>
<dbReference type="PANTHER" id="PTHR42944:SF1">
    <property type="entry name" value="ADENINE DNA GLYCOSYLASE"/>
    <property type="match status" value="1"/>
</dbReference>
<dbReference type="InterPro" id="IPR011257">
    <property type="entry name" value="DNA_glycosylase"/>
</dbReference>
<proteinExistence type="inferred from homology"/>
<evidence type="ECO:0000256" key="6">
    <source>
        <dbReference type="ARBA" id="ARBA00022485"/>
    </source>
</evidence>
<dbReference type="SUPFAM" id="SSF55811">
    <property type="entry name" value="Nudix"/>
    <property type="match status" value="1"/>
</dbReference>
<evidence type="ECO:0000256" key="3">
    <source>
        <dbReference type="ARBA" id="ARBA00008343"/>
    </source>
</evidence>
<evidence type="ECO:0000256" key="2">
    <source>
        <dbReference type="ARBA" id="ARBA00002933"/>
    </source>
</evidence>
<evidence type="ECO:0000256" key="5">
    <source>
        <dbReference type="ARBA" id="ARBA00022023"/>
    </source>
</evidence>
<gene>
    <name evidence="16" type="ORF">C1949_08570</name>
</gene>
<dbReference type="RefSeq" id="WP_104738068.1">
    <property type="nucleotide sequence ID" value="NZ_BMHR01000007.1"/>
</dbReference>
<dbReference type="InterPro" id="IPR023170">
    <property type="entry name" value="HhH_base_excis_C"/>
</dbReference>
<evidence type="ECO:0000256" key="14">
    <source>
        <dbReference type="RuleBase" id="RU365096"/>
    </source>
</evidence>
<evidence type="ECO:0000256" key="12">
    <source>
        <dbReference type="ARBA" id="ARBA00023204"/>
    </source>
</evidence>
<evidence type="ECO:0000259" key="15">
    <source>
        <dbReference type="SMART" id="SM00478"/>
    </source>
</evidence>
<dbReference type="InterPro" id="IPR044298">
    <property type="entry name" value="MIG/MutY"/>
</dbReference>
<evidence type="ECO:0000256" key="7">
    <source>
        <dbReference type="ARBA" id="ARBA00022723"/>
    </source>
</evidence>
<evidence type="ECO:0000313" key="16">
    <source>
        <dbReference type="EMBL" id="POB03750.1"/>
    </source>
</evidence>
<dbReference type="Gene3D" id="1.10.340.30">
    <property type="entry name" value="Hypothetical protein, domain 2"/>
    <property type="match status" value="1"/>
</dbReference>
<dbReference type="OrthoDB" id="9802365at2"/>
<comment type="catalytic activity">
    <reaction evidence="1 14">
        <text>Hydrolyzes free adenine bases from 7,8-dihydro-8-oxoguanine:adenine mismatched double-stranded DNA, leaving an apurinic site.</text>
        <dbReference type="EC" id="3.2.2.31"/>
    </reaction>
</comment>
<dbReference type="PANTHER" id="PTHR42944">
    <property type="entry name" value="ADENINE DNA GLYCOSYLASE"/>
    <property type="match status" value="1"/>
</dbReference>
<dbReference type="Pfam" id="PF14815">
    <property type="entry name" value="NUDIX_4"/>
    <property type="match status" value="1"/>
</dbReference>
<protein>
    <recommendedName>
        <fullName evidence="5 14">Adenine DNA glycosylase</fullName>
        <ecNumber evidence="4 14">3.2.2.31</ecNumber>
    </recommendedName>
</protein>
<dbReference type="Gene3D" id="3.90.79.10">
    <property type="entry name" value="Nucleoside Triphosphate Pyrophosphohydrolase"/>
    <property type="match status" value="1"/>
</dbReference>
<dbReference type="GO" id="GO:0006298">
    <property type="term" value="P:mismatch repair"/>
    <property type="evidence" value="ECO:0007669"/>
    <property type="project" value="TreeGrafter"/>
</dbReference>
<dbReference type="EC" id="3.2.2.31" evidence="4 14"/>
<comment type="similarity">
    <text evidence="3 14">Belongs to the Nth/MutY family.</text>
</comment>
<dbReference type="Gene3D" id="1.10.1670.10">
    <property type="entry name" value="Helix-hairpin-Helix base-excision DNA repair enzymes (C-terminal)"/>
    <property type="match status" value="1"/>
</dbReference>
<accession>A0A2P4EVW3</accession>
<evidence type="ECO:0000256" key="9">
    <source>
        <dbReference type="ARBA" id="ARBA00022801"/>
    </source>
</evidence>
<dbReference type="InterPro" id="IPR003265">
    <property type="entry name" value="HhH-GPD_domain"/>
</dbReference>
<dbReference type="PROSITE" id="PS01155">
    <property type="entry name" value="ENDONUCLEASE_III_2"/>
    <property type="match status" value="1"/>
</dbReference>
<dbReference type="InterPro" id="IPR015797">
    <property type="entry name" value="NUDIX_hydrolase-like_dom_sf"/>
</dbReference>
<dbReference type="GO" id="GO:0032357">
    <property type="term" value="F:oxidized purine DNA binding"/>
    <property type="evidence" value="ECO:0007669"/>
    <property type="project" value="TreeGrafter"/>
</dbReference>
<keyword evidence="10 14" id="KW-0408">Iron</keyword>
<sequence>MTPEVFAQRVLDWYDGHGRHDLPWQQDMTPYRVWVSEIMLQQTQVATVIPYYLRFMEALPTVEALAAADEDQVLHLWTGLGYYSRARNLHKAAKQVVSEHGGAFPRSVEGLCALPGIGRSTAGAVASLSMGIRAPILDGNVKRVLTRFEAVDGWPGEKAVHDRLWRMAEALTPENRVAHYTQAMMDLGATLCTRSNPSCLLCPLRDGCKARALGEPKRFPASRPRKVLPVRSCVMPLLMNEEGAVWLQRRPSSGLWGGLWCPPQLDAEDELADLLGRLQMAAHEREALAPLRHTFSHFHLDIQPVLLRVSARPVVAEAGQVWYNLRHPEPLGLAAPVKKLLRQIEARVPSLA</sequence>
<keyword evidence="17" id="KW-1185">Reference proteome</keyword>